<evidence type="ECO:0000259" key="10">
    <source>
        <dbReference type="Pfam" id="PF05188"/>
    </source>
</evidence>
<gene>
    <name evidence="11" type="ORF">H0S81_04535</name>
</gene>
<keyword evidence="3" id="KW-0547">Nucleotide-binding</keyword>
<feature type="domain" description="DNA mismatch repair protein MutS-like N-terminal" evidence="9">
    <location>
        <begin position="7"/>
        <end position="118"/>
    </location>
</feature>
<evidence type="ECO:0000259" key="9">
    <source>
        <dbReference type="Pfam" id="PF01624"/>
    </source>
</evidence>
<feature type="non-terminal residue" evidence="11">
    <location>
        <position position="272"/>
    </location>
</feature>
<keyword evidence="6" id="KW-0238">DNA-binding</keyword>
<dbReference type="SUPFAM" id="SSF55271">
    <property type="entry name" value="DNA repair protein MutS, domain I"/>
    <property type="match status" value="1"/>
</dbReference>
<dbReference type="Proteomes" id="UP000706172">
    <property type="component" value="Unassembled WGS sequence"/>
</dbReference>
<dbReference type="InterPro" id="IPR016151">
    <property type="entry name" value="DNA_mismatch_repair_MutS_N"/>
</dbReference>
<proteinExistence type="inferred from homology"/>
<sequence length="272" mass="30380">MSEPRQTPMMAQYLDIKEQYKDAILFYRMGDFYEMFHEDAKKAAAILEIALTSRNKNEDAPVPMCGVPYRAADTYIARLIENGCKVAVCDQVEEASAAKGLVKREVVRVITPGMILNETLLDQTTNNFLIALSMIRDRAALACLDISTGTFTTCEILKKGAGIPNALIDEALKLDPREILLPEHMEKDPAFRSVRQALTGRQITYLSPSIFRESDARDRLIEKFNTITLNGFGIDQMPAAISAAGAVTAYVQDTQMQDTTHIFQICPYDLEQ</sequence>
<dbReference type="Pfam" id="PF01624">
    <property type="entry name" value="MutS_I"/>
    <property type="match status" value="1"/>
</dbReference>
<reference evidence="11" key="1">
    <citation type="submission" date="2020-07" db="EMBL/GenBank/DDBJ databases">
        <title>Severe corrosion of carbon steel in oil field produced water can be linked to methanogenic archaea containing a special type of NiFe hydrogenase.</title>
        <authorList>
            <person name="Lahme S."/>
            <person name="Mand J."/>
            <person name="Longwell J."/>
            <person name="Smith R."/>
            <person name="Enning D."/>
        </authorList>
    </citation>
    <scope>NUCLEOTIDE SEQUENCE</scope>
    <source>
        <strain evidence="11">MIC098Bin6</strain>
    </source>
</reference>
<comment type="similarity">
    <text evidence="1">Belongs to the DNA mismatch repair MutS family.</text>
</comment>
<accession>A0A931CXD7</accession>
<evidence type="ECO:0000256" key="7">
    <source>
        <dbReference type="ARBA" id="ARBA00023204"/>
    </source>
</evidence>
<evidence type="ECO:0000313" key="12">
    <source>
        <dbReference type="Proteomes" id="UP000706172"/>
    </source>
</evidence>
<dbReference type="Gene3D" id="3.30.420.110">
    <property type="entry name" value="MutS, connector domain"/>
    <property type="match status" value="1"/>
</dbReference>
<dbReference type="InterPro" id="IPR007860">
    <property type="entry name" value="DNA_mmatch_repair_MutS_con_dom"/>
</dbReference>
<comment type="caution">
    <text evidence="11">The sequence shown here is derived from an EMBL/GenBank/DDBJ whole genome shotgun (WGS) entry which is preliminary data.</text>
</comment>
<dbReference type="EMBL" id="JACCQK010000229">
    <property type="protein sequence ID" value="MBG0779174.1"/>
    <property type="molecule type" value="Genomic_DNA"/>
</dbReference>
<keyword evidence="7" id="KW-0234">DNA repair</keyword>
<evidence type="ECO:0000313" key="11">
    <source>
        <dbReference type="EMBL" id="MBG0779174.1"/>
    </source>
</evidence>
<evidence type="ECO:0000256" key="4">
    <source>
        <dbReference type="ARBA" id="ARBA00022763"/>
    </source>
</evidence>
<dbReference type="InterPro" id="IPR007695">
    <property type="entry name" value="DNA_mismatch_repair_MutS-lik_N"/>
</dbReference>
<dbReference type="GO" id="GO:0006298">
    <property type="term" value="P:mismatch repair"/>
    <property type="evidence" value="ECO:0007669"/>
    <property type="project" value="InterPro"/>
</dbReference>
<dbReference type="Gene3D" id="3.40.1170.10">
    <property type="entry name" value="DNA repair protein MutS, domain I"/>
    <property type="match status" value="1"/>
</dbReference>
<evidence type="ECO:0000256" key="6">
    <source>
        <dbReference type="ARBA" id="ARBA00023125"/>
    </source>
</evidence>
<dbReference type="GO" id="GO:0030983">
    <property type="term" value="F:mismatched DNA binding"/>
    <property type="evidence" value="ECO:0007669"/>
    <property type="project" value="InterPro"/>
</dbReference>
<keyword evidence="4" id="KW-0227">DNA damage</keyword>
<evidence type="ECO:0000256" key="3">
    <source>
        <dbReference type="ARBA" id="ARBA00022741"/>
    </source>
</evidence>
<dbReference type="AlphaFoldDB" id="A0A931CXD7"/>
<evidence type="ECO:0000256" key="5">
    <source>
        <dbReference type="ARBA" id="ARBA00022840"/>
    </source>
</evidence>
<evidence type="ECO:0000256" key="8">
    <source>
        <dbReference type="ARBA" id="ARBA00024647"/>
    </source>
</evidence>
<protein>
    <recommendedName>
        <fullName evidence="2">DNA mismatch repair protein MutS</fullName>
    </recommendedName>
</protein>
<dbReference type="InterPro" id="IPR036678">
    <property type="entry name" value="MutS_con_dom_sf"/>
</dbReference>
<dbReference type="Pfam" id="PF05188">
    <property type="entry name" value="MutS_II"/>
    <property type="match status" value="1"/>
</dbReference>
<feature type="domain" description="DNA mismatch repair protein MutS connector" evidence="10">
    <location>
        <begin position="127"/>
        <end position="262"/>
    </location>
</feature>
<organism evidence="11 12">
    <name type="scientific">Desulfotignum balticum</name>
    <dbReference type="NCBI Taxonomy" id="115781"/>
    <lineage>
        <taxon>Bacteria</taxon>
        <taxon>Pseudomonadati</taxon>
        <taxon>Thermodesulfobacteriota</taxon>
        <taxon>Desulfobacteria</taxon>
        <taxon>Desulfobacterales</taxon>
        <taxon>Desulfobacteraceae</taxon>
        <taxon>Desulfotignum</taxon>
    </lineage>
</organism>
<keyword evidence="5" id="KW-0067">ATP-binding</keyword>
<dbReference type="SUPFAM" id="SSF53150">
    <property type="entry name" value="DNA repair protein MutS, domain II"/>
    <property type="match status" value="1"/>
</dbReference>
<evidence type="ECO:0000256" key="1">
    <source>
        <dbReference type="ARBA" id="ARBA00006271"/>
    </source>
</evidence>
<dbReference type="GO" id="GO:0005524">
    <property type="term" value="F:ATP binding"/>
    <property type="evidence" value="ECO:0007669"/>
    <property type="project" value="UniProtKB-KW"/>
</dbReference>
<evidence type="ECO:0000256" key="2">
    <source>
        <dbReference type="ARBA" id="ARBA00021982"/>
    </source>
</evidence>
<dbReference type="FunFam" id="3.40.1170.10:FF:000001">
    <property type="entry name" value="DNA mismatch repair protein MutS"/>
    <property type="match status" value="1"/>
</dbReference>
<name>A0A931CXD7_9BACT</name>
<comment type="function">
    <text evidence="8">This protein is involved in the repair of mismatches in DNA. It is possible that it carries out the mismatch recognition step. This protein has a weak ATPase activity.</text>
</comment>